<comment type="caution">
    <text evidence="7">The sequence shown here is derived from an EMBL/GenBank/DDBJ whole genome shotgun (WGS) entry which is preliminary data.</text>
</comment>
<feature type="transmembrane region" description="Helical" evidence="6">
    <location>
        <begin position="304"/>
        <end position="326"/>
    </location>
</feature>
<proteinExistence type="predicted"/>
<dbReference type="Gene3D" id="1.20.1740.10">
    <property type="entry name" value="Amino acid/polyamine transporter I"/>
    <property type="match status" value="1"/>
</dbReference>
<keyword evidence="3 6" id="KW-1133">Transmembrane helix</keyword>
<feature type="transmembrane region" description="Helical" evidence="6">
    <location>
        <begin position="155"/>
        <end position="177"/>
    </location>
</feature>
<evidence type="ECO:0000256" key="1">
    <source>
        <dbReference type="ARBA" id="ARBA00004141"/>
    </source>
</evidence>
<dbReference type="PANTHER" id="PTHR11785:SF353">
    <property type="entry name" value="METHIONINE TRANSPORTER (EUROFUNG)"/>
    <property type="match status" value="1"/>
</dbReference>
<feature type="transmembrane region" description="Helical" evidence="6">
    <location>
        <begin position="355"/>
        <end position="373"/>
    </location>
</feature>
<protein>
    <submittedName>
        <fullName evidence="7">Amino acid transporter</fullName>
    </submittedName>
</protein>
<dbReference type="InterPro" id="IPR050598">
    <property type="entry name" value="AminoAcid_Transporter"/>
</dbReference>
<organism evidence="7 8">
    <name type="scientific">Trichoderma guizhouense</name>
    <dbReference type="NCBI Taxonomy" id="1491466"/>
    <lineage>
        <taxon>Eukaryota</taxon>
        <taxon>Fungi</taxon>
        <taxon>Dikarya</taxon>
        <taxon>Ascomycota</taxon>
        <taxon>Pezizomycotina</taxon>
        <taxon>Sordariomycetes</taxon>
        <taxon>Hypocreomycetidae</taxon>
        <taxon>Hypocreales</taxon>
        <taxon>Hypocreaceae</taxon>
        <taxon>Trichoderma</taxon>
    </lineage>
</organism>
<evidence type="ECO:0000256" key="6">
    <source>
        <dbReference type="SAM" id="Phobius"/>
    </source>
</evidence>
<evidence type="ECO:0000256" key="2">
    <source>
        <dbReference type="ARBA" id="ARBA00022692"/>
    </source>
</evidence>
<dbReference type="EMBL" id="LVVK01000022">
    <property type="protein sequence ID" value="OPB37676.1"/>
    <property type="molecule type" value="Genomic_DNA"/>
</dbReference>
<feature type="region of interest" description="Disordered" evidence="5">
    <location>
        <begin position="1"/>
        <end position="35"/>
    </location>
</feature>
<evidence type="ECO:0000256" key="5">
    <source>
        <dbReference type="SAM" id="MobiDB-lite"/>
    </source>
</evidence>
<feature type="transmembrane region" description="Helical" evidence="6">
    <location>
        <begin position="393"/>
        <end position="413"/>
    </location>
</feature>
<evidence type="ECO:0000256" key="4">
    <source>
        <dbReference type="ARBA" id="ARBA00023136"/>
    </source>
</evidence>
<comment type="subcellular location">
    <subcellularLocation>
        <location evidence="1">Membrane</location>
        <topology evidence="1">Multi-pass membrane protein</topology>
    </subcellularLocation>
</comment>
<dbReference type="Proteomes" id="UP000191004">
    <property type="component" value="Unassembled WGS sequence"/>
</dbReference>
<evidence type="ECO:0000313" key="8">
    <source>
        <dbReference type="Proteomes" id="UP000191004"/>
    </source>
</evidence>
<dbReference type="Pfam" id="PF13520">
    <property type="entry name" value="AA_permease_2"/>
    <property type="match status" value="1"/>
</dbReference>
<keyword evidence="8" id="KW-1185">Reference proteome</keyword>
<dbReference type="InterPro" id="IPR002293">
    <property type="entry name" value="AA/rel_permease1"/>
</dbReference>
<evidence type="ECO:0000313" key="7">
    <source>
        <dbReference type="EMBL" id="OPB37676.1"/>
    </source>
</evidence>
<feature type="transmembrane region" description="Helical" evidence="6">
    <location>
        <begin position="502"/>
        <end position="524"/>
    </location>
</feature>
<feature type="transmembrane region" description="Helical" evidence="6">
    <location>
        <begin position="198"/>
        <end position="218"/>
    </location>
</feature>
<dbReference type="AlphaFoldDB" id="A0A1T3C980"/>
<evidence type="ECO:0000256" key="3">
    <source>
        <dbReference type="ARBA" id="ARBA00022989"/>
    </source>
</evidence>
<name>A0A1T3C980_9HYPO</name>
<keyword evidence="2 6" id="KW-0812">Transmembrane</keyword>
<gene>
    <name evidence="7" type="ORF">A0O28_0045880</name>
</gene>
<dbReference type="GO" id="GO:0016020">
    <property type="term" value="C:membrane"/>
    <property type="evidence" value="ECO:0007669"/>
    <property type="project" value="UniProtKB-SubCell"/>
</dbReference>
<feature type="transmembrane region" description="Helical" evidence="6">
    <location>
        <begin position="224"/>
        <end position="243"/>
    </location>
</feature>
<dbReference type="GO" id="GO:0015179">
    <property type="term" value="F:L-amino acid transmembrane transporter activity"/>
    <property type="evidence" value="ECO:0007669"/>
    <property type="project" value="TreeGrafter"/>
</dbReference>
<dbReference type="PANTHER" id="PTHR11785">
    <property type="entry name" value="AMINO ACID TRANSPORTER"/>
    <property type="match status" value="1"/>
</dbReference>
<dbReference type="OrthoDB" id="5982228at2759"/>
<accession>A0A1T3C980</accession>
<feature type="transmembrane region" description="Helical" evidence="6">
    <location>
        <begin position="433"/>
        <end position="452"/>
    </location>
</feature>
<feature type="transmembrane region" description="Helical" evidence="6">
    <location>
        <begin position="111"/>
        <end position="135"/>
    </location>
</feature>
<keyword evidence="4 6" id="KW-0472">Membrane</keyword>
<reference evidence="7 8" key="1">
    <citation type="submission" date="2016-04" db="EMBL/GenBank/DDBJ databases">
        <title>Multiple horizontal gene transfer events from other fungi enriched the ability of the initially mycotrophic fungus Trichoderma (Ascomycota) to feed on dead plant biomass.</title>
        <authorList>
            <person name="Atanasova L."/>
            <person name="Chenthamara K."/>
            <person name="Zhang J."/>
            <person name="Grujic M."/>
            <person name="Henrissat B."/>
            <person name="Kuo A."/>
            <person name="Aertz A."/>
            <person name="Salamov A."/>
            <person name="Lipzen A."/>
            <person name="Labutti K."/>
            <person name="Barry K."/>
            <person name="Miao Y."/>
            <person name="Rahimi M.J."/>
            <person name="Shen Q."/>
            <person name="Grigoriev I.V."/>
            <person name="Kubicek C.P."/>
            <person name="Druzhinina I.S."/>
        </authorList>
    </citation>
    <scope>NUCLEOTIDE SEQUENCE [LARGE SCALE GENOMIC DNA]</scope>
    <source>
        <strain evidence="7 8">NJAU 4742</strain>
    </source>
</reference>
<sequence>MPSFWRRPFRSGEDAQPAEAEERGSTSDSDPSELVAGGTYYIAGKGANNKETSYQDASGAPVEESSPLGYHVGPLTILFLNVSKMIGTGIFSTRSAASTILAGTGSIGLSLIWWALGFLTSITAFAVYLEFTAYFPSRSGAEVVYLEQAFPRPRWLFSTAFAFQSVILSFSSANSYVLAQYLYKMTDHNPTDWQLKGVAIAGYTVALLVVVLHNRFAYHLANGIGFVKIATLVFISITGFVVLGGHTRIENPTANFHNSFEGKATAYGITNGLYKIIFSYSGFENAFNVANEVKNPVKQIRRHGYIAIWSVSILYILTVIAFYAAIPKEDIIKSKLTVANQFFINVFGNTKQVKALNFLIAISAFGNLVAVFIGTSRIIRECGRQGVLPWTKFWVSTFPLGTALGPYLFKYGITLIMILAPPAGDAFNFVSDLRIYPGSFFDFLMSVGLLIVRHKRKALNLPRPEFKAWDIVIWFSILKNLYLLVMPWYPPAGGATGGDVSFWYGTYVVASIGILLACVAYYWLWIHGIPYFRGYKIREEVVTLDDGSKSHQLVKVPNAEVEEWDRTHDHAGRIITEAAEVSDKTESNVVVVGKDSAVSSTQ</sequence>
<feature type="transmembrane region" description="Helical" evidence="6">
    <location>
        <begin position="472"/>
        <end position="490"/>
    </location>
</feature>